<feature type="transmembrane region" description="Helical" evidence="1">
    <location>
        <begin position="12"/>
        <end position="30"/>
    </location>
</feature>
<evidence type="ECO:0000313" key="3">
    <source>
        <dbReference type="Proteomes" id="UP000028715"/>
    </source>
</evidence>
<dbReference type="AlphaFoldDB" id="A0A085ZSY9"/>
<dbReference type="EMBL" id="JPRL01000001">
    <property type="protein sequence ID" value="KFF07553.1"/>
    <property type="molecule type" value="Genomic_DNA"/>
</dbReference>
<keyword evidence="1" id="KW-0472">Membrane</keyword>
<dbReference type="Proteomes" id="UP000028715">
    <property type="component" value="Unassembled WGS sequence"/>
</dbReference>
<protein>
    <submittedName>
        <fullName evidence="2">Uncharacterized protein</fullName>
    </submittedName>
</protein>
<dbReference type="RefSeq" id="WP_123947511.1">
    <property type="nucleotide sequence ID" value="NZ_JPRL01000001.1"/>
</dbReference>
<keyword evidence="3" id="KW-1185">Reference proteome</keyword>
<feature type="transmembrane region" description="Helical" evidence="1">
    <location>
        <begin position="42"/>
        <end position="59"/>
    </location>
</feature>
<evidence type="ECO:0000256" key="1">
    <source>
        <dbReference type="SAM" id="Phobius"/>
    </source>
</evidence>
<proteinExistence type="predicted"/>
<reference evidence="2 3" key="1">
    <citation type="submission" date="2014-07" db="EMBL/GenBank/DDBJ databases">
        <title>Genome of Flavobacterium reichenbachii LMG 25512.</title>
        <authorList>
            <person name="Stropko S.J."/>
            <person name="Pipes S.E."/>
            <person name="Newman J.D."/>
        </authorList>
    </citation>
    <scope>NUCLEOTIDE SEQUENCE [LARGE SCALE GENOMIC DNA]</scope>
    <source>
        <strain evidence="2 3">LMG 25512</strain>
    </source>
</reference>
<gene>
    <name evidence="2" type="ORF">IW19_19495</name>
</gene>
<organism evidence="2 3">
    <name type="scientific">Flavobacterium reichenbachii</name>
    <dbReference type="NCBI Taxonomy" id="362418"/>
    <lineage>
        <taxon>Bacteria</taxon>
        <taxon>Pseudomonadati</taxon>
        <taxon>Bacteroidota</taxon>
        <taxon>Flavobacteriia</taxon>
        <taxon>Flavobacteriales</taxon>
        <taxon>Flavobacteriaceae</taxon>
        <taxon>Flavobacterium</taxon>
    </lineage>
</organism>
<evidence type="ECO:0000313" key="2">
    <source>
        <dbReference type="EMBL" id="KFF07553.1"/>
    </source>
</evidence>
<dbReference type="OrthoDB" id="9927042at2"/>
<comment type="caution">
    <text evidence="2">The sequence shown here is derived from an EMBL/GenBank/DDBJ whole genome shotgun (WGS) entry which is preliminary data.</text>
</comment>
<sequence length="63" mass="7222">METEGIGELSYFVIYCVFLFGGITFFVSAWMSENKRFKISRIILGTILVTFFVILLLTSKENS</sequence>
<keyword evidence="1" id="KW-1133">Transmembrane helix</keyword>
<accession>A0A085ZSY9</accession>
<name>A0A085ZSY9_9FLAO</name>
<keyword evidence="1" id="KW-0812">Transmembrane</keyword>
<dbReference type="STRING" id="362418.IW19_19495"/>